<dbReference type="PRINTS" id="PR00033">
    <property type="entry name" value="HTHASNC"/>
</dbReference>
<keyword evidence="1" id="KW-0805">Transcription regulation</keyword>
<dbReference type="InterPro" id="IPR036390">
    <property type="entry name" value="WH_DNA-bd_sf"/>
</dbReference>
<dbReference type="InterPro" id="IPR011991">
    <property type="entry name" value="ArsR-like_HTH"/>
</dbReference>
<evidence type="ECO:0000256" key="2">
    <source>
        <dbReference type="ARBA" id="ARBA00023125"/>
    </source>
</evidence>
<reference evidence="5 6" key="1">
    <citation type="submission" date="2023-05" db="EMBL/GenBank/DDBJ databases">
        <title>Actinoplanes sp. NEAU-A12 genome sequencing.</title>
        <authorList>
            <person name="Wang Z.-S."/>
        </authorList>
    </citation>
    <scope>NUCLEOTIDE SEQUENCE [LARGE SCALE GENOMIC DNA]</scope>
    <source>
        <strain evidence="5 6">NEAU-A12</strain>
    </source>
</reference>
<dbReference type="Pfam" id="PF13404">
    <property type="entry name" value="HTH_AsnC-type"/>
    <property type="match status" value="1"/>
</dbReference>
<organism evidence="5 6">
    <name type="scientific">Actinoplanes sandaracinus</name>
    <dbReference type="NCBI Taxonomy" id="3045177"/>
    <lineage>
        <taxon>Bacteria</taxon>
        <taxon>Bacillati</taxon>
        <taxon>Actinomycetota</taxon>
        <taxon>Actinomycetes</taxon>
        <taxon>Micromonosporales</taxon>
        <taxon>Micromonosporaceae</taxon>
        <taxon>Actinoplanes</taxon>
    </lineage>
</organism>
<dbReference type="InterPro" id="IPR019887">
    <property type="entry name" value="Tscrpt_reg_AsnC/Lrp_C"/>
</dbReference>
<dbReference type="Pfam" id="PF01037">
    <property type="entry name" value="AsnC_trans_reg"/>
    <property type="match status" value="1"/>
</dbReference>
<evidence type="ECO:0000256" key="1">
    <source>
        <dbReference type="ARBA" id="ARBA00023015"/>
    </source>
</evidence>
<dbReference type="RefSeq" id="WP_282761100.1">
    <property type="nucleotide sequence ID" value="NZ_JASCTH010000010.1"/>
</dbReference>
<dbReference type="InterPro" id="IPR011008">
    <property type="entry name" value="Dimeric_a/b-barrel"/>
</dbReference>
<comment type="caution">
    <text evidence="5">The sequence shown here is derived from an EMBL/GenBank/DDBJ whole genome shotgun (WGS) entry which is preliminary data.</text>
</comment>
<evidence type="ECO:0000313" key="6">
    <source>
        <dbReference type="Proteomes" id="UP001241758"/>
    </source>
</evidence>
<dbReference type="EMBL" id="JASCTH010000010">
    <property type="protein sequence ID" value="MDI6100371.1"/>
    <property type="molecule type" value="Genomic_DNA"/>
</dbReference>
<feature type="domain" description="HTH asnC-type" evidence="4">
    <location>
        <begin position="5"/>
        <end position="66"/>
    </location>
</feature>
<keyword evidence="3" id="KW-0804">Transcription</keyword>
<keyword evidence="6" id="KW-1185">Reference proteome</keyword>
<dbReference type="Gene3D" id="3.30.70.920">
    <property type="match status" value="1"/>
</dbReference>
<dbReference type="InterPro" id="IPR000485">
    <property type="entry name" value="AsnC-type_HTH_dom"/>
</dbReference>
<gene>
    <name evidence="5" type="ORF">QLQ12_17325</name>
</gene>
<proteinExistence type="predicted"/>
<dbReference type="PANTHER" id="PTHR30154">
    <property type="entry name" value="LEUCINE-RESPONSIVE REGULATORY PROTEIN"/>
    <property type="match status" value="1"/>
</dbReference>
<dbReference type="Proteomes" id="UP001241758">
    <property type="component" value="Unassembled WGS sequence"/>
</dbReference>
<dbReference type="Gene3D" id="1.10.10.10">
    <property type="entry name" value="Winged helix-like DNA-binding domain superfamily/Winged helix DNA-binding domain"/>
    <property type="match status" value="1"/>
</dbReference>
<evidence type="ECO:0000259" key="4">
    <source>
        <dbReference type="PROSITE" id="PS50956"/>
    </source>
</evidence>
<keyword evidence="2" id="KW-0238">DNA-binding</keyword>
<dbReference type="SUPFAM" id="SSF54909">
    <property type="entry name" value="Dimeric alpha+beta barrel"/>
    <property type="match status" value="1"/>
</dbReference>
<dbReference type="SMART" id="SM00344">
    <property type="entry name" value="HTH_ASNC"/>
    <property type="match status" value="1"/>
</dbReference>
<protein>
    <submittedName>
        <fullName evidence="5">Lrp/AsnC family transcriptional regulator</fullName>
    </submittedName>
</protein>
<dbReference type="InterPro" id="IPR019888">
    <property type="entry name" value="Tscrpt_reg_AsnC-like"/>
</dbReference>
<dbReference type="SUPFAM" id="SSF46785">
    <property type="entry name" value="Winged helix' DNA-binding domain"/>
    <property type="match status" value="1"/>
</dbReference>
<evidence type="ECO:0000256" key="3">
    <source>
        <dbReference type="ARBA" id="ARBA00023163"/>
    </source>
</evidence>
<dbReference type="InterPro" id="IPR036388">
    <property type="entry name" value="WH-like_DNA-bd_sf"/>
</dbReference>
<name>A0ABT6WKW8_9ACTN</name>
<dbReference type="PANTHER" id="PTHR30154:SF34">
    <property type="entry name" value="TRANSCRIPTIONAL REGULATOR AZLB"/>
    <property type="match status" value="1"/>
</dbReference>
<dbReference type="PROSITE" id="PS50956">
    <property type="entry name" value="HTH_ASNC_2"/>
    <property type="match status" value="1"/>
</dbReference>
<sequence length="154" mass="17401">MADALDDIDRRILAELSRDGRMPIRQLAETLHISRANAYARVQRLRETNVIKGFRADVDHVAAGMGTSAYVTVNLRQAEWREVGERLRKLPGVVHIALVGGEFDVILLVRARDNTDLRRLVLDRIQGMPEVVNTRTLLVFEEFEPPASAAMWEA</sequence>
<evidence type="ECO:0000313" key="5">
    <source>
        <dbReference type="EMBL" id="MDI6100371.1"/>
    </source>
</evidence>
<accession>A0ABT6WKW8</accession>
<dbReference type="CDD" id="cd00090">
    <property type="entry name" value="HTH_ARSR"/>
    <property type="match status" value="1"/>
</dbReference>